<proteinExistence type="predicted"/>
<feature type="compositionally biased region" description="Polar residues" evidence="1">
    <location>
        <begin position="127"/>
        <end position="140"/>
    </location>
</feature>
<evidence type="ECO:0000313" key="2">
    <source>
        <dbReference type="EMBL" id="KAF8422610.1"/>
    </source>
</evidence>
<dbReference type="Gene3D" id="2.80.10.50">
    <property type="match status" value="1"/>
</dbReference>
<evidence type="ECO:0000313" key="3">
    <source>
        <dbReference type="Proteomes" id="UP001194468"/>
    </source>
</evidence>
<comment type="caution">
    <text evidence="2">The sequence shown here is derived from an EMBL/GenBank/DDBJ whole genome shotgun (WGS) entry which is preliminary data.</text>
</comment>
<feature type="region of interest" description="Disordered" evidence="1">
    <location>
        <begin position="116"/>
        <end position="140"/>
    </location>
</feature>
<accession>A0AAD4G7X1</accession>
<organism evidence="2 3">
    <name type="scientific">Boletus edulis BED1</name>
    <dbReference type="NCBI Taxonomy" id="1328754"/>
    <lineage>
        <taxon>Eukaryota</taxon>
        <taxon>Fungi</taxon>
        <taxon>Dikarya</taxon>
        <taxon>Basidiomycota</taxon>
        <taxon>Agaricomycotina</taxon>
        <taxon>Agaricomycetes</taxon>
        <taxon>Agaricomycetidae</taxon>
        <taxon>Boletales</taxon>
        <taxon>Boletineae</taxon>
        <taxon>Boletaceae</taxon>
        <taxon>Boletoideae</taxon>
        <taxon>Boletus</taxon>
    </lineage>
</organism>
<dbReference type="EMBL" id="WHUW01000122">
    <property type="protein sequence ID" value="KAF8422610.1"/>
    <property type="molecule type" value="Genomic_DNA"/>
</dbReference>
<dbReference type="Proteomes" id="UP001194468">
    <property type="component" value="Unassembled WGS sequence"/>
</dbReference>
<keyword evidence="3" id="KW-1185">Reference proteome</keyword>
<evidence type="ECO:0000256" key="1">
    <source>
        <dbReference type="SAM" id="MobiDB-lite"/>
    </source>
</evidence>
<gene>
    <name evidence="2" type="ORF">L210DRAFT_3765866</name>
</gene>
<name>A0AAD4G7X1_BOLED</name>
<reference evidence="2" key="1">
    <citation type="submission" date="2019-10" db="EMBL/GenBank/DDBJ databases">
        <authorList>
            <consortium name="DOE Joint Genome Institute"/>
            <person name="Kuo A."/>
            <person name="Miyauchi S."/>
            <person name="Kiss E."/>
            <person name="Drula E."/>
            <person name="Kohler A."/>
            <person name="Sanchez-Garcia M."/>
            <person name="Andreopoulos B."/>
            <person name="Barry K.W."/>
            <person name="Bonito G."/>
            <person name="Buee M."/>
            <person name="Carver A."/>
            <person name="Chen C."/>
            <person name="Cichocki N."/>
            <person name="Clum A."/>
            <person name="Culley D."/>
            <person name="Crous P.W."/>
            <person name="Fauchery L."/>
            <person name="Girlanda M."/>
            <person name="Hayes R."/>
            <person name="Keri Z."/>
            <person name="LaButti K."/>
            <person name="Lipzen A."/>
            <person name="Lombard V."/>
            <person name="Magnuson J."/>
            <person name="Maillard F."/>
            <person name="Morin E."/>
            <person name="Murat C."/>
            <person name="Nolan M."/>
            <person name="Ohm R."/>
            <person name="Pangilinan J."/>
            <person name="Pereira M."/>
            <person name="Perotto S."/>
            <person name="Peter M."/>
            <person name="Riley R."/>
            <person name="Sitrit Y."/>
            <person name="Stielow B."/>
            <person name="Szollosi G."/>
            <person name="Zifcakova L."/>
            <person name="Stursova M."/>
            <person name="Spatafora J.W."/>
            <person name="Tedersoo L."/>
            <person name="Vaario L.-M."/>
            <person name="Yamada A."/>
            <person name="Yan M."/>
            <person name="Wang P."/>
            <person name="Xu J."/>
            <person name="Bruns T."/>
            <person name="Baldrian P."/>
            <person name="Vilgalys R."/>
            <person name="Henrissat B."/>
            <person name="Grigoriev I.V."/>
            <person name="Hibbett D."/>
            <person name="Nagy L.G."/>
            <person name="Martin F.M."/>
        </authorList>
    </citation>
    <scope>NUCLEOTIDE SEQUENCE</scope>
    <source>
        <strain evidence="2">BED1</strain>
    </source>
</reference>
<reference evidence="2" key="2">
    <citation type="journal article" date="2020" name="Nat. Commun.">
        <title>Large-scale genome sequencing of mycorrhizal fungi provides insights into the early evolution of symbiotic traits.</title>
        <authorList>
            <person name="Miyauchi S."/>
            <person name="Kiss E."/>
            <person name="Kuo A."/>
            <person name="Drula E."/>
            <person name="Kohler A."/>
            <person name="Sanchez-Garcia M."/>
            <person name="Morin E."/>
            <person name="Andreopoulos B."/>
            <person name="Barry K.W."/>
            <person name="Bonito G."/>
            <person name="Buee M."/>
            <person name="Carver A."/>
            <person name="Chen C."/>
            <person name="Cichocki N."/>
            <person name="Clum A."/>
            <person name="Culley D."/>
            <person name="Crous P.W."/>
            <person name="Fauchery L."/>
            <person name="Girlanda M."/>
            <person name="Hayes R.D."/>
            <person name="Keri Z."/>
            <person name="LaButti K."/>
            <person name="Lipzen A."/>
            <person name="Lombard V."/>
            <person name="Magnuson J."/>
            <person name="Maillard F."/>
            <person name="Murat C."/>
            <person name="Nolan M."/>
            <person name="Ohm R.A."/>
            <person name="Pangilinan J."/>
            <person name="Pereira M.F."/>
            <person name="Perotto S."/>
            <person name="Peter M."/>
            <person name="Pfister S."/>
            <person name="Riley R."/>
            <person name="Sitrit Y."/>
            <person name="Stielow J.B."/>
            <person name="Szollosi G."/>
            <person name="Zifcakova L."/>
            <person name="Stursova M."/>
            <person name="Spatafora J.W."/>
            <person name="Tedersoo L."/>
            <person name="Vaario L.M."/>
            <person name="Yamada A."/>
            <person name="Yan M."/>
            <person name="Wang P."/>
            <person name="Xu J."/>
            <person name="Bruns T."/>
            <person name="Baldrian P."/>
            <person name="Vilgalys R."/>
            <person name="Dunand C."/>
            <person name="Henrissat B."/>
            <person name="Grigoriev I.V."/>
            <person name="Hibbett D."/>
            <person name="Nagy L.G."/>
            <person name="Martin F.M."/>
        </authorList>
    </citation>
    <scope>NUCLEOTIDE SEQUENCE</scope>
    <source>
        <strain evidence="2">BED1</strain>
    </source>
</reference>
<protein>
    <submittedName>
        <fullName evidence="2">Uncharacterized protein</fullName>
    </submittedName>
</protein>
<dbReference type="AlphaFoldDB" id="A0AAD4G7X1"/>
<sequence>MSGPDNGKYLIKLASDGRPLGCSSDPKEPLQDIVTNGVVKVFNVIWWFGHTHVMKLERDGLGRFVEDQDGRVVGSLREVDRPWKFTGPPGGPYTIELDDSSRPNRMWTVKNSSSVSAVTLEPPGDPSKQQFTFTSWPTLE</sequence>